<evidence type="ECO:0000313" key="3">
    <source>
        <dbReference type="Proteomes" id="UP001597532"/>
    </source>
</evidence>
<keyword evidence="3" id="KW-1185">Reference proteome</keyword>
<dbReference type="RefSeq" id="WP_251808986.1">
    <property type="nucleotide sequence ID" value="NZ_CP166679.1"/>
</dbReference>
<dbReference type="Proteomes" id="UP001597532">
    <property type="component" value="Unassembled WGS sequence"/>
</dbReference>
<evidence type="ECO:0000256" key="1">
    <source>
        <dbReference type="SAM" id="SignalP"/>
    </source>
</evidence>
<protein>
    <recommendedName>
        <fullName evidence="4">DUF3558 domain-containing protein</fullName>
    </recommendedName>
</protein>
<dbReference type="EMBL" id="JBHUOK010000008">
    <property type="protein sequence ID" value="MFD2788937.1"/>
    <property type="molecule type" value="Genomic_DNA"/>
</dbReference>
<gene>
    <name evidence="2" type="ORF">ACFS1K_04105</name>
</gene>
<name>A0ABW5VBA5_9FLAO</name>
<comment type="caution">
    <text evidence="2">The sequence shown here is derived from an EMBL/GenBank/DDBJ whole genome shotgun (WGS) entry which is preliminary data.</text>
</comment>
<evidence type="ECO:0000313" key="2">
    <source>
        <dbReference type="EMBL" id="MFD2788937.1"/>
    </source>
</evidence>
<dbReference type="PROSITE" id="PS51257">
    <property type="entry name" value="PROKAR_LIPOPROTEIN"/>
    <property type="match status" value="1"/>
</dbReference>
<sequence>MKKTLLLFVILLSILSCGNSEKSSTEKKGKSLSKSTAQSPCELLTETEIKKALSIPVDTKTSMKDKSTNFPSCFYKWESITWPYKVIGNQMAEYHAELSIVLVANVNKEQYETSVSFYKDGEEEAGIGDMATWSKKRSQLTSLYKGKLFHVHARTSADAASNKAKAIHLAKLIVKKL</sequence>
<accession>A0ABW5VBA5</accession>
<feature type="signal peptide" evidence="1">
    <location>
        <begin position="1"/>
        <end position="18"/>
    </location>
</feature>
<evidence type="ECO:0008006" key="4">
    <source>
        <dbReference type="Google" id="ProtNLM"/>
    </source>
</evidence>
<reference evidence="3" key="1">
    <citation type="journal article" date="2019" name="Int. J. Syst. Evol. Microbiol.">
        <title>The Global Catalogue of Microorganisms (GCM) 10K type strain sequencing project: providing services to taxonomists for standard genome sequencing and annotation.</title>
        <authorList>
            <consortium name="The Broad Institute Genomics Platform"/>
            <consortium name="The Broad Institute Genome Sequencing Center for Infectious Disease"/>
            <person name="Wu L."/>
            <person name="Ma J."/>
        </authorList>
    </citation>
    <scope>NUCLEOTIDE SEQUENCE [LARGE SCALE GENOMIC DNA]</scope>
    <source>
        <strain evidence="3">KCTC 52924</strain>
    </source>
</reference>
<organism evidence="2 3">
    <name type="scientific">Arenibacter antarcticus</name>
    <dbReference type="NCBI Taxonomy" id="2040469"/>
    <lineage>
        <taxon>Bacteria</taxon>
        <taxon>Pseudomonadati</taxon>
        <taxon>Bacteroidota</taxon>
        <taxon>Flavobacteriia</taxon>
        <taxon>Flavobacteriales</taxon>
        <taxon>Flavobacteriaceae</taxon>
        <taxon>Arenibacter</taxon>
    </lineage>
</organism>
<keyword evidence="1" id="KW-0732">Signal</keyword>
<proteinExistence type="predicted"/>
<feature type="chain" id="PRO_5045891003" description="DUF3558 domain-containing protein" evidence="1">
    <location>
        <begin position="19"/>
        <end position="177"/>
    </location>
</feature>